<evidence type="ECO:0000313" key="2">
    <source>
        <dbReference type="EMBL" id="OKY77642.1"/>
    </source>
</evidence>
<dbReference type="SMART" id="SM01321">
    <property type="entry name" value="Y1_Tnp"/>
    <property type="match status" value="1"/>
</dbReference>
<proteinExistence type="predicted"/>
<feature type="domain" description="Transposase IS200-like" evidence="1">
    <location>
        <begin position="1"/>
        <end position="78"/>
    </location>
</feature>
<dbReference type="SUPFAM" id="SSF143422">
    <property type="entry name" value="Transposase IS200-like"/>
    <property type="match status" value="1"/>
</dbReference>
<gene>
    <name evidence="2" type="ORF">BTN85_0110</name>
</gene>
<dbReference type="InterPro" id="IPR002686">
    <property type="entry name" value="Transposase_17"/>
</dbReference>
<dbReference type="EMBL" id="MSDW01000001">
    <property type="protein sequence ID" value="OKY77642.1"/>
    <property type="molecule type" value="Genomic_DNA"/>
</dbReference>
<reference evidence="2" key="1">
    <citation type="submission" date="2016-12" db="EMBL/GenBank/DDBJ databases">
        <title>Discovery of methanogenic haloarchaea.</title>
        <authorList>
            <person name="Sorokin D.Y."/>
            <person name="Makarova K.S."/>
            <person name="Abbas B."/>
            <person name="Ferrer M."/>
            <person name="Golyshin P.N."/>
        </authorList>
    </citation>
    <scope>NUCLEOTIDE SEQUENCE [LARGE SCALE GENOMIC DNA]</scope>
    <source>
        <strain evidence="2">HMET1</strain>
    </source>
</reference>
<dbReference type="InParanoid" id="A0A1Q6DTJ3"/>
<comment type="caution">
    <text evidence="2">The sequence shown here is derived from an EMBL/GenBank/DDBJ whole genome shotgun (WGS) entry which is preliminary data.</text>
</comment>
<dbReference type="AlphaFoldDB" id="A0A1Q6DTJ3"/>
<name>A0A1Q6DTJ3_METT1</name>
<dbReference type="GO" id="GO:0003677">
    <property type="term" value="F:DNA binding"/>
    <property type="evidence" value="ECO:0007669"/>
    <property type="project" value="InterPro"/>
</dbReference>
<protein>
    <submittedName>
        <fullName evidence="2">REP element-mobilizing transposase RayT</fullName>
    </submittedName>
</protein>
<keyword evidence="3" id="KW-1185">Reference proteome</keyword>
<dbReference type="PANTHER" id="PTHR33360">
    <property type="entry name" value="TRANSPOSASE FOR INSERTION SEQUENCE ELEMENT IS200"/>
    <property type="match status" value="1"/>
</dbReference>
<dbReference type="InterPro" id="IPR036515">
    <property type="entry name" value="Transposase_17_sf"/>
</dbReference>
<dbReference type="NCBIfam" id="NF033573">
    <property type="entry name" value="transpos_IS200"/>
    <property type="match status" value="1"/>
</dbReference>
<dbReference type="Gene3D" id="3.30.70.1290">
    <property type="entry name" value="Transposase IS200-like"/>
    <property type="match status" value="1"/>
</dbReference>
<accession>A0A1Q6DTJ3</accession>
<evidence type="ECO:0000259" key="1">
    <source>
        <dbReference type="SMART" id="SM01321"/>
    </source>
</evidence>
<dbReference type="Proteomes" id="UP000185744">
    <property type="component" value="Unassembled WGS sequence"/>
</dbReference>
<organism evidence="2 3">
    <name type="scientific">Methanohalarchaeum thermophilum</name>
    <dbReference type="NCBI Taxonomy" id="1903181"/>
    <lineage>
        <taxon>Archaea</taxon>
        <taxon>Methanobacteriati</taxon>
        <taxon>Methanobacteriota</taxon>
        <taxon>Methanonatronarchaeia</taxon>
        <taxon>Methanonatronarchaeales</taxon>
        <taxon>Methanonatronarchaeaceae</taxon>
        <taxon>Candidatus Methanohalarchaeum</taxon>
    </lineage>
</organism>
<dbReference type="PANTHER" id="PTHR33360:SF2">
    <property type="entry name" value="TRANSPOSASE FOR INSERTION SEQUENCE ELEMENT IS200"/>
    <property type="match status" value="1"/>
</dbReference>
<sequence>MEIKSIEIQSDHVHLLVSAKPRYSPSKLINIFKGASSQKLRNLFSKLKKKDELWTRTYYVGTTGEISEKTIRKYIEECQ</sequence>
<dbReference type="GO" id="GO:0004803">
    <property type="term" value="F:transposase activity"/>
    <property type="evidence" value="ECO:0007669"/>
    <property type="project" value="InterPro"/>
</dbReference>
<dbReference type="GO" id="GO:0006313">
    <property type="term" value="P:DNA transposition"/>
    <property type="evidence" value="ECO:0007669"/>
    <property type="project" value="InterPro"/>
</dbReference>
<evidence type="ECO:0000313" key="3">
    <source>
        <dbReference type="Proteomes" id="UP000185744"/>
    </source>
</evidence>
<dbReference type="Pfam" id="PF01797">
    <property type="entry name" value="Y1_Tnp"/>
    <property type="match status" value="1"/>
</dbReference>